<name>A0A427U0Y4_9VIBR</name>
<dbReference type="OrthoDB" id="6455334at2"/>
<sequence length="130" mass="14716">MKNRKFSLLLNEFVQLNQGGHLQLDGSNVLLCHYGERQIIVEDGSRVGLEGQIILLAELEHQQLSADLAIKFNADFRLTTNGYIGRISDKNYYICNLSLPEHPQELQQLLSQFAAQADLLHCEIKSHVVN</sequence>
<accession>A0A427U0Y4</accession>
<dbReference type="EMBL" id="RSFA01000073">
    <property type="protein sequence ID" value="RSD30310.1"/>
    <property type="molecule type" value="Genomic_DNA"/>
</dbReference>
<organism evidence="1 2">
    <name type="scientific">Vibrio pectenicida</name>
    <dbReference type="NCBI Taxonomy" id="62763"/>
    <lineage>
        <taxon>Bacteria</taxon>
        <taxon>Pseudomonadati</taxon>
        <taxon>Pseudomonadota</taxon>
        <taxon>Gammaproteobacteria</taxon>
        <taxon>Vibrionales</taxon>
        <taxon>Vibrionaceae</taxon>
        <taxon>Vibrio</taxon>
    </lineage>
</organism>
<comment type="caution">
    <text evidence="1">The sequence shown here is derived from an EMBL/GenBank/DDBJ whole genome shotgun (WGS) entry which is preliminary data.</text>
</comment>
<reference evidence="1 2" key="1">
    <citation type="submission" date="2018-12" db="EMBL/GenBank/DDBJ databases">
        <title>Genomic taxonomy of the Vibrionaceae family.</title>
        <authorList>
            <person name="Gomez-Gil B."/>
            <person name="Enciso-Ibarra K."/>
        </authorList>
    </citation>
    <scope>NUCLEOTIDE SEQUENCE [LARGE SCALE GENOMIC DNA]</scope>
    <source>
        <strain evidence="1 2">CAIM 594</strain>
    </source>
</reference>
<proteinExistence type="predicted"/>
<keyword evidence="2" id="KW-1185">Reference proteome</keyword>
<dbReference type="AlphaFoldDB" id="A0A427U0Y4"/>
<gene>
    <name evidence="1" type="ORF">EJA03_14685</name>
</gene>
<dbReference type="Proteomes" id="UP000269041">
    <property type="component" value="Unassembled WGS sequence"/>
</dbReference>
<evidence type="ECO:0000313" key="1">
    <source>
        <dbReference type="EMBL" id="RSD30310.1"/>
    </source>
</evidence>
<dbReference type="RefSeq" id="WP_125322486.1">
    <property type="nucleotide sequence ID" value="NZ_AP024890.1"/>
</dbReference>
<protein>
    <submittedName>
        <fullName evidence="1">Uncharacterized protein</fullName>
    </submittedName>
</protein>
<evidence type="ECO:0000313" key="2">
    <source>
        <dbReference type="Proteomes" id="UP000269041"/>
    </source>
</evidence>